<dbReference type="STRING" id="1111738.GCA_000427905_00400"/>
<feature type="domain" description="SnoaL-like" evidence="1">
    <location>
        <begin position="26"/>
        <end position="132"/>
    </location>
</feature>
<sequence>MGPPFPIPSMWGLQRMTDTSAARSQVEKFMRLVDSGQFDEAMSFMADDIRFTFGNQEPITGRDTAAAALGSVLAQCEKIEHSVVTWFESAKDDGGTDTLAEVRVTYHLKGGRVVSIPACLFTSVTSDGRFTEQRLYADMAPVLAGGE</sequence>
<organism evidence="2">
    <name type="scientific">Thermocrispum agreste</name>
    <dbReference type="NCBI Taxonomy" id="37925"/>
    <lineage>
        <taxon>Bacteria</taxon>
        <taxon>Bacillati</taxon>
        <taxon>Actinomycetota</taxon>
        <taxon>Actinomycetes</taxon>
        <taxon>Pseudonocardiales</taxon>
        <taxon>Pseudonocardiaceae</taxon>
        <taxon>Thermocrispum</taxon>
    </lineage>
</organism>
<name>A0A2W4IMW2_9PSEU</name>
<dbReference type="InterPro" id="IPR037401">
    <property type="entry name" value="SnoaL-like"/>
</dbReference>
<comment type="caution">
    <text evidence="2">The sequence shown here is derived from an EMBL/GenBank/DDBJ whole genome shotgun (WGS) entry which is preliminary data.</text>
</comment>
<dbReference type="SUPFAM" id="SSF54427">
    <property type="entry name" value="NTF2-like"/>
    <property type="match status" value="1"/>
</dbReference>
<dbReference type="Pfam" id="PF12680">
    <property type="entry name" value="SnoaL_2"/>
    <property type="match status" value="1"/>
</dbReference>
<dbReference type="AlphaFoldDB" id="A0A2W4IMW2"/>
<dbReference type="InterPro" id="IPR032710">
    <property type="entry name" value="NTF2-like_dom_sf"/>
</dbReference>
<dbReference type="Gene3D" id="3.10.450.50">
    <property type="match status" value="1"/>
</dbReference>
<evidence type="ECO:0000259" key="1">
    <source>
        <dbReference type="Pfam" id="PF12680"/>
    </source>
</evidence>
<protein>
    <submittedName>
        <fullName evidence="2">Nuclear transport factor 2 family protein</fullName>
    </submittedName>
</protein>
<accession>A0A2W4IMW2</accession>
<gene>
    <name evidence="2" type="ORF">DIU77_20465</name>
</gene>
<evidence type="ECO:0000313" key="2">
    <source>
        <dbReference type="EMBL" id="PZM88432.1"/>
    </source>
</evidence>
<reference evidence="2" key="1">
    <citation type="submission" date="2018-05" db="EMBL/GenBank/DDBJ databases">
        <authorList>
            <person name="Lanie J.A."/>
            <person name="Ng W.-L."/>
            <person name="Kazmierczak K.M."/>
            <person name="Andrzejewski T.M."/>
            <person name="Davidsen T.M."/>
            <person name="Wayne K.J."/>
            <person name="Tettelin H."/>
            <person name="Glass J.I."/>
            <person name="Rusch D."/>
            <person name="Podicherti R."/>
            <person name="Tsui H.-C.T."/>
            <person name="Winkler M.E."/>
        </authorList>
    </citation>
    <scope>NUCLEOTIDE SEQUENCE</scope>
    <source>
        <strain evidence="2">ZC4RG45</strain>
    </source>
</reference>
<proteinExistence type="predicted"/>
<dbReference type="EMBL" id="QGUI01001100">
    <property type="protein sequence ID" value="PZM88432.1"/>
    <property type="molecule type" value="Genomic_DNA"/>
</dbReference>